<dbReference type="InterPro" id="IPR003673">
    <property type="entry name" value="CoA-Trfase_fam_III"/>
</dbReference>
<feature type="region of interest" description="Disordered" evidence="1">
    <location>
        <begin position="328"/>
        <end position="348"/>
    </location>
</feature>
<comment type="caution">
    <text evidence="2">The sequence shown here is derived from an EMBL/GenBank/DDBJ whole genome shotgun (WGS) entry which is preliminary data.</text>
</comment>
<dbReference type="PANTHER" id="PTHR48228:SF5">
    <property type="entry name" value="ALPHA-METHYLACYL-COA RACEMASE"/>
    <property type="match status" value="1"/>
</dbReference>
<dbReference type="SUPFAM" id="SSF89796">
    <property type="entry name" value="CoA-transferase family III (CaiB/BaiF)"/>
    <property type="match status" value="1"/>
</dbReference>
<keyword evidence="3" id="KW-1185">Reference proteome</keyword>
<dbReference type="EMBL" id="JAPNUD010000041">
    <property type="protein sequence ID" value="MDA0642416.1"/>
    <property type="molecule type" value="Genomic_DNA"/>
</dbReference>
<dbReference type="Pfam" id="PF02515">
    <property type="entry name" value="CoA_transf_3"/>
    <property type="match status" value="1"/>
</dbReference>
<evidence type="ECO:0000256" key="1">
    <source>
        <dbReference type="SAM" id="MobiDB-lite"/>
    </source>
</evidence>
<sequence>MSGPLHGVRVVELGGQGPVPFCAMTLADLGAEVVTLRRPGPAAPTNPHNPVIDRGRRFLAVDLKSPDGVAVAKRLAGRADAVLEGFRPGVLERLGLGPADCLAVNPRLVYGRMTGWGQDGPLAQTAGHDINYIALTGALHGIGTAGGPPVPPINLVGDYAGGALYLALGVTSALLSARATGRGQVVDAAIVDGVAALMSIVYGLTAAGRWTGERGANLLDGGAPFYRVYRCADGGHVAVGALEEPFYLDLLDGLGLAGRADLVDGRLERSRWPAIAEALSAAFGEHPRAHWEAVFGGRDACVTPVLSAQEATRHEHLAARGTYVDGHAAPAPRFSGTPATSAPHAEPARSDVRALLAEHDLSPTEIDRLLASGAVGPASW</sequence>
<dbReference type="Gene3D" id="3.30.1540.10">
    <property type="entry name" value="formyl-coa transferase, domain 3"/>
    <property type="match status" value="1"/>
</dbReference>
<reference evidence="2 3" key="1">
    <citation type="submission" date="2022-11" db="EMBL/GenBank/DDBJ databases">
        <title>Nonomuraea corallina sp. nov., a new species of the genus Nonomuraea isolated from sea side sediment in Thai sea.</title>
        <authorList>
            <person name="Ngamcharungchit C."/>
            <person name="Matsumoto A."/>
            <person name="Suriyachadkun C."/>
            <person name="Panbangred W."/>
            <person name="Inahashi Y."/>
            <person name="Intra B."/>
        </authorList>
    </citation>
    <scope>NUCLEOTIDE SEQUENCE [LARGE SCALE GENOMIC DNA]</scope>
    <source>
        <strain evidence="2 3">DSM 43553</strain>
    </source>
</reference>
<organism evidence="2 3">
    <name type="scientific">Nonomuraea ferruginea</name>
    <dbReference type="NCBI Taxonomy" id="46174"/>
    <lineage>
        <taxon>Bacteria</taxon>
        <taxon>Bacillati</taxon>
        <taxon>Actinomycetota</taxon>
        <taxon>Actinomycetes</taxon>
        <taxon>Streptosporangiales</taxon>
        <taxon>Streptosporangiaceae</taxon>
        <taxon>Nonomuraea</taxon>
    </lineage>
</organism>
<dbReference type="InterPro" id="IPR044855">
    <property type="entry name" value="CoA-Trfase_III_dom3_sf"/>
</dbReference>
<dbReference type="InterPro" id="IPR023606">
    <property type="entry name" value="CoA-Trfase_III_dom_1_sf"/>
</dbReference>
<gene>
    <name evidence="2" type="ORF">OUY24_17410</name>
</gene>
<dbReference type="Proteomes" id="UP001212498">
    <property type="component" value="Unassembled WGS sequence"/>
</dbReference>
<proteinExistence type="predicted"/>
<dbReference type="Gene3D" id="3.40.50.10540">
    <property type="entry name" value="Crotonobetainyl-coa:carnitine coa-transferase, domain 1"/>
    <property type="match status" value="1"/>
</dbReference>
<dbReference type="RefSeq" id="WP_271276952.1">
    <property type="nucleotide sequence ID" value="NZ_BAABFD010000014.1"/>
</dbReference>
<name>A0ABT4T041_9ACTN</name>
<accession>A0ABT4T041</accession>
<protein>
    <submittedName>
        <fullName evidence="2">CaiB/BaiF CoA-transferase family protein</fullName>
    </submittedName>
</protein>
<dbReference type="PANTHER" id="PTHR48228">
    <property type="entry name" value="SUCCINYL-COA--D-CITRAMALATE COA-TRANSFERASE"/>
    <property type="match status" value="1"/>
</dbReference>
<dbReference type="InterPro" id="IPR050509">
    <property type="entry name" value="CoA-transferase_III"/>
</dbReference>
<evidence type="ECO:0000313" key="3">
    <source>
        <dbReference type="Proteomes" id="UP001212498"/>
    </source>
</evidence>
<evidence type="ECO:0000313" key="2">
    <source>
        <dbReference type="EMBL" id="MDA0642416.1"/>
    </source>
</evidence>